<evidence type="ECO:0000256" key="4">
    <source>
        <dbReference type="ARBA" id="ARBA00022722"/>
    </source>
</evidence>
<evidence type="ECO:0000256" key="8">
    <source>
        <dbReference type="SAM" id="MobiDB-lite"/>
    </source>
</evidence>
<name>F0V861_NEOCL</name>
<dbReference type="OrthoDB" id="330400at2759"/>
<evidence type="ECO:0000313" key="12">
    <source>
        <dbReference type="Proteomes" id="UP000007494"/>
    </source>
</evidence>
<feature type="compositionally biased region" description="Low complexity" evidence="8">
    <location>
        <begin position="29"/>
        <end position="54"/>
    </location>
</feature>
<feature type="compositionally biased region" description="Polar residues" evidence="8">
    <location>
        <begin position="250"/>
        <end position="260"/>
    </location>
</feature>
<dbReference type="EMBL" id="FR823381">
    <property type="protein sequence ID" value="CBZ49902.1"/>
    <property type="molecule type" value="Genomic_DNA"/>
</dbReference>
<accession>F0V861</accession>
<dbReference type="RefSeq" id="XP_003879937.1">
    <property type="nucleotide sequence ID" value="XM_003879888.1"/>
</dbReference>
<dbReference type="InterPro" id="IPR012337">
    <property type="entry name" value="RNaseH-like_sf"/>
</dbReference>
<dbReference type="PANTHER" id="PTHR12801:SF123">
    <property type="entry name" value="RNA EXONUCLEASE 4"/>
    <property type="match status" value="1"/>
</dbReference>
<protein>
    <recommendedName>
        <fullName evidence="3">RNA exonuclease 4</fullName>
    </recommendedName>
</protein>
<evidence type="ECO:0000256" key="6">
    <source>
        <dbReference type="ARBA" id="ARBA00022839"/>
    </source>
</evidence>
<keyword evidence="4" id="KW-0540">Nuclease</keyword>
<keyword evidence="6" id="KW-0269">Exonuclease</keyword>
<dbReference type="VEuPathDB" id="ToxoDB:NCLIV_003870"/>
<dbReference type="Pfam" id="PF00929">
    <property type="entry name" value="RNase_T"/>
    <property type="match status" value="1"/>
</dbReference>
<keyword evidence="5" id="KW-0378">Hydrolase</keyword>
<dbReference type="EMBL" id="LN714475">
    <property type="protein sequence ID" value="CEL64489.1"/>
    <property type="molecule type" value="Genomic_DNA"/>
</dbReference>
<keyword evidence="12" id="KW-1185">Reference proteome</keyword>
<evidence type="ECO:0000256" key="2">
    <source>
        <dbReference type="ARBA" id="ARBA00010489"/>
    </source>
</evidence>
<evidence type="ECO:0000256" key="5">
    <source>
        <dbReference type="ARBA" id="ARBA00022801"/>
    </source>
</evidence>
<dbReference type="AlphaFoldDB" id="F0V861"/>
<comment type="similarity">
    <text evidence="2">Belongs to the REXO4 family.</text>
</comment>
<feature type="compositionally biased region" description="Basic residues" evidence="8">
    <location>
        <begin position="349"/>
        <end position="359"/>
    </location>
</feature>
<dbReference type="CDD" id="cd06144">
    <property type="entry name" value="REX4_like"/>
    <property type="match status" value="1"/>
</dbReference>
<dbReference type="OMA" id="FRHHITG"/>
<feature type="domain" description="Exonuclease" evidence="9">
    <location>
        <begin position="58"/>
        <end position="222"/>
    </location>
</feature>
<dbReference type="eggNOG" id="KOG2249">
    <property type="taxonomic scope" value="Eukaryota"/>
</dbReference>
<dbReference type="InParanoid" id="F0V861"/>
<evidence type="ECO:0000259" key="9">
    <source>
        <dbReference type="SMART" id="SM00479"/>
    </source>
</evidence>
<dbReference type="Proteomes" id="UP000007494">
    <property type="component" value="Chromosome Ib"/>
</dbReference>
<dbReference type="GO" id="GO:0006364">
    <property type="term" value="P:rRNA processing"/>
    <property type="evidence" value="ECO:0007669"/>
    <property type="project" value="InterPro"/>
</dbReference>
<dbReference type="GO" id="GO:0008408">
    <property type="term" value="F:3'-5' exonuclease activity"/>
    <property type="evidence" value="ECO:0007669"/>
    <property type="project" value="InterPro"/>
</dbReference>
<dbReference type="GO" id="GO:0005634">
    <property type="term" value="C:nucleus"/>
    <property type="evidence" value="ECO:0007669"/>
    <property type="project" value="UniProtKB-SubCell"/>
</dbReference>
<dbReference type="InterPro" id="IPR037431">
    <property type="entry name" value="REX4_DEDDh_dom"/>
</dbReference>
<dbReference type="InterPro" id="IPR013520">
    <property type="entry name" value="Ribonucl_H"/>
</dbReference>
<dbReference type="SMART" id="SM00479">
    <property type="entry name" value="EXOIII"/>
    <property type="match status" value="1"/>
</dbReference>
<gene>
    <name evidence="11" type="ORF">BN1204_003870</name>
    <name evidence="10" type="ORF">NCLIV_003870</name>
</gene>
<dbReference type="GO" id="GO:0003676">
    <property type="term" value="F:nucleic acid binding"/>
    <property type="evidence" value="ECO:0007669"/>
    <property type="project" value="InterPro"/>
</dbReference>
<dbReference type="GeneID" id="13445951"/>
<dbReference type="InterPro" id="IPR047021">
    <property type="entry name" value="REXO1/3/4-like"/>
</dbReference>
<organism evidence="10 12">
    <name type="scientific">Neospora caninum (strain Liverpool)</name>
    <dbReference type="NCBI Taxonomy" id="572307"/>
    <lineage>
        <taxon>Eukaryota</taxon>
        <taxon>Sar</taxon>
        <taxon>Alveolata</taxon>
        <taxon>Apicomplexa</taxon>
        <taxon>Conoidasida</taxon>
        <taxon>Coccidia</taxon>
        <taxon>Eucoccidiorida</taxon>
        <taxon>Eimeriorina</taxon>
        <taxon>Sarcocystidae</taxon>
        <taxon>Neospora</taxon>
    </lineage>
</organism>
<reference evidence="11" key="4">
    <citation type="journal article" date="2015" name="PLoS ONE">
        <title>Comprehensive Evaluation of Toxoplasma gondii VEG and Neospora caninum LIV Genomes with Tachyzoite Stage Transcriptome and Proteome Defines Novel Transcript Features.</title>
        <authorList>
            <person name="Ramaprasad A."/>
            <person name="Mourier T."/>
            <person name="Naeem R."/>
            <person name="Malas T.B."/>
            <person name="Moussa E."/>
            <person name="Panigrahi A."/>
            <person name="Vermont S.J."/>
            <person name="Otto T.D."/>
            <person name="Wastling J."/>
            <person name="Pain A."/>
        </authorList>
    </citation>
    <scope>NUCLEOTIDE SEQUENCE</scope>
    <source>
        <strain evidence="11">Liverpool</strain>
    </source>
</reference>
<evidence type="ECO:0000313" key="11">
    <source>
        <dbReference type="EMBL" id="CEL64489.1"/>
    </source>
</evidence>
<comment type="subcellular location">
    <subcellularLocation>
        <location evidence="1">Nucleus</location>
    </subcellularLocation>
</comment>
<feature type="region of interest" description="Disordered" evidence="8">
    <location>
        <begin position="1"/>
        <end position="54"/>
    </location>
</feature>
<reference evidence="10" key="2">
    <citation type="submission" date="2011-03" db="EMBL/GenBank/DDBJ databases">
        <title>Comparative genomics and transcriptomics of Neospora caninum and Toxoplasma gondii.</title>
        <authorList>
            <person name="Reid A.J."/>
            <person name="Sohal A."/>
            <person name="Harris D."/>
            <person name="Quail M."/>
            <person name="Sanders M."/>
            <person name="Berriman M."/>
            <person name="Wastling J.M."/>
            <person name="Pain A."/>
        </authorList>
    </citation>
    <scope>NUCLEOTIDE SEQUENCE</scope>
    <source>
        <strain evidence="10">Liverpool</strain>
    </source>
</reference>
<evidence type="ECO:0000313" key="10">
    <source>
        <dbReference type="EMBL" id="CBZ49902.1"/>
    </source>
</evidence>
<dbReference type="SUPFAM" id="SSF53098">
    <property type="entry name" value="Ribonuclease H-like"/>
    <property type="match status" value="1"/>
</dbReference>
<feature type="region of interest" description="Disordered" evidence="8">
    <location>
        <begin position="237"/>
        <end position="367"/>
    </location>
</feature>
<reference evidence="10" key="1">
    <citation type="submission" date="2011-02" db="EMBL/GenBank/DDBJ databases">
        <authorList>
            <person name="Aslett M."/>
        </authorList>
    </citation>
    <scope>NUCLEOTIDE SEQUENCE</scope>
    <source>
        <strain evidence="10">Liverpool</strain>
    </source>
</reference>
<dbReference type="InterPro" id="IPR036397">
    <property type="entry name" value="RNaseH_sf"/>
</dbReference>
<sequence length="367" mass="39656">MSTASAPSRNGSSKWSGGAVRSRAGGQGRSHQQLRQLFSQSRSRGGQGSAAVVRPPAPAVSLDCEMVGCGPDGNISALAQVSICDENGDVLLDEIVMPDMRITDFRHHITGLSWNIIRDRGISFEAARTLVTDITRGKVLVGHALQHDLQVLAIDHPVHMIRDTSKYKPLRPPGMTRNAVPSLKRLTNHWLNREIQTGIHNSVEDCRAAMDLYLKFQSQWERQFLAVTDTQKSWNSASGLEDEHAHASGIPQTANKSGQGSRKRSRCDYGASRQSASERYDSDDSCGTTEAASVAASEGSPASNNVGVDGCKPHGSVDGSARGDGVSGYDPTRDAEEFPGVSFSGLTKKERKRLRKKLRSEHAGSLL</sequence>
<evidence type="ECO:0000256" key="3">
    <source>
        <dbReference type="ARBA" id="ARBA00016937"/>
    </source>
</evidence>
<evidence type="ECO:0000256" key="1">
    <source>
        <dbReference type="ARBA" id="ARBA00004123"/>
    </source>
</evidence>
<feature type="compositionally biased region" description="Polar residues" evidence="8">
    <location>
        <begin position="1"/>
        <end position="15"/>
    </location>
</feature>
<proteinExistence type="inferred from homology"/>
<dbReference type="PANTHER" id="PTHR12801">
    <property type="entry name" value="RNA EXONUCLEASE REXO1 / RECO3 FAMILY MEMBER-RELATED"/>
    <property type="match status" value="1"/>
</dbReference>
<dbReference type="Gene3D" id="3.30.420.10">
    <property type="entry name" value="Ribonuclease H-like superfamily/Ribonuclease H"/>
    <property type="match status" value="1"/>
</dbReference>
<reference evidence="12" key="3">
    <citation type="journal article" date="2012" name="PLoS Pathog.">
        <title>Comparative genomics of the apicomplexan parasites Toxoplasma gondii and Neospora caninum: Coccidia differing in host range and transmission strategy.</title>
        <authorList>
            <person name="Reid A.J."/>
            <person name="Vermont S.J."/>
            <person name="Cotton J.A."/>
            <person name="Harris D."/>
            <person name="Hill-Cawthorne G.A."/>
            <person name="Konen-Waisman S."/>
            <person name="Latham S.M."/>
            <person name="Mourier T."/>
            <person name="Norton R."/>
            <person name="Quail M.A."/>
            <person name="Sanders M."/>
            <person name="Shanmugam D."/>
            <person name="Sohal A."/>
            <person name="Wasmuth J.D."/>
            <person name="Brunk B."/>
            <person name="Grigg M.E."/>
            <person name="Howard J.C."/>
            <person name="Parkinson J."/>
            <person name="Roos D.S."/>
            <person name="Trees A.J."/>
            <person name="Berriman M."/>
            <person name="Pain A."/>
            <person name="Wastling J.M."/>
        </authorList>
    </citation>
    <scope>NUCLEOTIDE SEQUENCE [LARGE SCALE GENOMIC DNA]</scope>
    <source>
        <strain evidence="12">Liverpool</strain>
    </source>
</reference>
<keyword evidence="7" id="KW-0539">Nucleus</keyword>
<evidence type="ECO:0000256" key="7">
    <source>
        <dbReference type="ARBA" id="ARBA00023242"/>
    </source>
</evidence>